<feature type="compositionally biased region" description="Basic and acidic residues" evidence="4">
    <location>
        <begin position="114"/>
        <end position="147"/>
    </location>
</feature>
<evidence type="ECO:0000313" key="6">
    <source>
        <dbReference type="Proteomes" id="UP001632038"/>
    </source>
</evidence>
<keyword evidence="1" id="KW-0805">Transcription regulation</keyword>
<comment type="caution">
    <text evidence="3">Lacks conserved residue(s) required for the propagation of feature annotation.</text>
</comment>
<dbReference type="AlphaFoldDB" id="A0ABD3EFV3"/>
<sequence>MNPENVTPITNRYDEFSCERNNSNGVESLKEENGYLDATLKFINDMLMEEEKDSETKPGTLHECLALEATEKSLYNALNNNVDDGQDNFKKTNSFESIPFLVVSNSSHSQFDSLSHDTGDKEINESDWLREKKNRRREDNKHEEQRSNKQVANTVAQTELLEIMLDRVLLTDHPMQTCGDQTEQKQSSKKKDKYFKGGSNGSGRCNKKKGSEVVDLSNLLLQCAQAVASFDSTAVTYLFFQIRKHSSPQGDASQRLAHYFANALEARLAGTGTTSFADQFNHDKLSAADILKAYKMFITVCPFKNMSHLLANKTIEKLAIGASTLHIVDFGILYGYQWPCLIQALSERRGGPPKLRITGIDFPQPGFRPAERVANTGRCLARFCEKFGVPFEYNAIAQKWDSIKVEDLKIEKNDHELLVVNSLYRLHNVMDETEKDTFNPRDVVLNTIKSINPDMFIYGVINGGYNTPFFVSRFKHALAHYSSLFDMFEATRARKDRDRRLFEEQIFGKDAMNIVACEGVDRIERPDTYHQWHARVLQAGFGQVPFDPEIVRYVRSKVKTGYHKHFLVEENRQWVLHGWKGRVNRAMSCWQPAHVSS</sequence>
<accession>A0ABD3EFV3</accession>
<dbReference type="Proteomes" id="UP001632038">
    <property type="component" value="Unassembled WGS sequence"/>
</dbReference>
<feature type="region of interest" description="Disordered" evidence="4">
    <location>
        <begin position="177"/>
        <end position="208"/>
    </location>
</feature>
<feature type="region of interest" description="Disordered" evidence="4">
    <location>
        <begin position="109"/>
        <end position="153"/>
    </location>
</feature>
<evidence type="ECO:0000256" key="3">
    <source>
        <dbReference type="PROSITE-ProRule" id="PRU01191"/>
    </source>
</evidence>
<dbReference type="Pfam" id="PF03514">
    <property type="entry name" value="GRAS"/>
    <property type="match status" value="1"/>
</dbReference>
<dbReference type="PANTHER" id="PTHR31636">
    <property type="entry name" value="OSJNBA0084A10.13 PROTEIN-RELATED"/>
    <property type="match status" value="1"/>
</dbReference>
<feature type="region of interest" description="VHIID" evidence="3">
    <location>
        <begin position="294"/>
        <end position="359"/>
    </location>
</feature>
<keyword evidence="6" id="KW-1185">Reference proteome</keyword>
<evidence type="ECO:0000256" key="1">
    <source>
        <dbReference type="ARBA" id="ARBA00023015"/>
    </source>
</evidence>
<feature type="region of interest" description="SAW" evidence="3">
    <location>
        <begin position="516"/>
        <end position="591"/>
    </location>
</feature>
<dbReference type="PROSITE" id="PS50985">
    <property type="entry name" value="GRAS"/>
    <property type="match status" value="1"/>
</dbReference>
<dbReference type="EMBL" id="JAVIJP010000005">
    <property type="protein sequence ID" value="KAL3653165.1"/>
    <property type="molecule type" value="Genomic_DNA"/>
</dbReference>
<evidence type="ECO:0000256" key="4">
    <source>
        <dbReference type="SAM" id="MobiDB-lite"/>
    </source>
</evidence>
<keyword evidence="2" id="KW-0804">Transcription</keyword>
<name>A0ABD3EFV3_9LAMI</name>
<proteinExistence type="inferred from homology"/>
<reference evidence="6" key="1">
    <citation type="journal article" date="2024" name="IScience">
        <title>Strigolactones Initiate the Formation of Haustorium-like Structures in Castilleja.</title>
        <authorList>
            <person name="Buerger M."/>
            <person name="Peterson D."/>
            <person name="Chory J."/>
        </authorList>
    </citation>
    <scope>NUCLEOTIDE SEQUENCE [LARGE SCALE GENOMIC DNA]</scope>
</reference>
<evidence type="ECO:0000313" key="5">
    <source>
        <dbReference type="EMBL" id="KAL3653165.1"/>
    </source>
</evidence>
<comment type="similarity">
    <text evidence="3">Belongs to the GRAS family.</text>
</comment>
<feature type="region of interest" description="Leucine repeat II (LRII)" evidence="3">
    <location>
        <begin position="375"/>
        <end position="407"/>
    </location>
</feature>
<protein>
    <submittedName>
        <fullName evidence="5">Uncharacterized protein</fullName>
    </submittedName>
</protein>
<comment type="caution">
    <text evidence="5">The sequence shown here is derived from an EMBL/GenBank/DDBJ whole genome shotgun (WGS) entry which is preliminary data.</text>
</comment>
<feature type="short sequence motif" description="VHIID" evidence="3">
    <location>
        <begin position="325"/>
        <end position="329"/>
    </location>
</feature>
<gene>
    <name evidence="5" type="ORF">CASFOL_002846</name>
</gene>
<dbReference type="InterPro" id="IPR005202">
    <property type="entry name" value="TF_GRAS"/>
</dbReference>
<organism evidence="5 6">
    <name type="scientific">Castilleja foliolosa</name>
    <dbReference type="NCBI Taxonomy" id="1961234"/>
    <lineage>
        <taxon>Eukaryota</taxon>
        <taxon>Viridiplantae</taxon>
        <taxon>Streptophyta</taxon>
        <taxon>Embryophyta</taxon>
        <taxon>Tracheophyta</taxon>
        <taxon>Spermatophyta</taxon>
        <taxon>Magnoliopsida</taxon>
        <taxon>eudicotyledons</taxon>
        <taxon>Gunneridae</taxon>
        <taxon>Pentapetalae</taxon>
        <taxon>asterids</taxon>
        <taxon>lamiids</taxon>
        <taxon>Lamiales</taxon>
        <taxon>Orobanchaceae</taxon>
        <taxon>Pedicularideae</taxon>
        <taxon>Castillejinae</taxon>
        <taxon>Castilleja</taxon>
    </lineage>
</organism>
<evidence type="ECO:0000256" key="2">
    <source>
        <dbReference type="ARBA" id="ARBA00023163"/>
    </source>
</evidence>